<organism evidence="1 2">
    <name type="scientific">Paenibacillus dendrobii</name>
    <dbReference type="NCBI Taxonomy" id="2691084"/>
    <lineage>
        <taxon>Bacteria</taxon>
        <taxon>Bacillati</taxon>
        <taxon>Bacillota</taxon>
        <taxon>Bacilli</taxon>
        <taxon>Bacillales</taxon>
        <taxon>Paenibacillaceae</taxon>
        <taxon>Paenibacillus</taxon>
    </lineage>
</organism>
<evidence type="ECO:0000313" key="2">
    <source>
        <dbReference type="Proteomes" id="UP000460318"/>
    </source>
</evidence>
<name>A0A7X3LIE1_9BACL</name>
<dbReference type="EMBL" id="WUBI01000003">
    <property type="protein sequence ID" value="MWV46042.1"/>
    <property type="molecule type" value="Genomic_DNA"/>
</dbReference>
<dbReference type="Proteomes" id="UP000460318">
    <property type="component" value="Unassembled WGS sequence"/>
</dbReference>
<evidence type="ECO:0000313" key="1">
    <source>
        <dbReference type="EMBL" id="MWV46042.1"/>
    </source>
</evidence>
<comment type="caution">
    <text evidence="1">The sequence shown here is derived from an EMBL/GenBank/DDBJ whole genome shotgun (WGS) entry which is preliminary data.</text>
</comment>
<sequence length="53" mass="6069">MAKRTRHTGNKPHVALKRIFRMTGLMLLCWCAFFACSEAAVLTYDAIVKRLVE</sequence>
<dbReference type="RefSeq" id="WP_160499614.1">
    <property type="nucleotide sequence ID" value="NZ_WUBI01000003.1"/>
</dbReference>
<reference evidence="1 2" key="1">
    <citation type="submission" date="2019-12" db="EMBL/GenBank/DDBJ databases">
        <title>Paenibacillus sp. nov., an endophytic bacterium isolated from the stem of Dendrobium.</title>
        <authorList>
            <person name="Zhao R."/>
        </authorList>
    </citation>
    <scope>NUCLEOTIDE SEQUENCE [LARGE SCALE GENOMIC DNA]</scope>
    <source>
        <strain evidence="1 2">HJL G12</strain>
    </source>
</reference>
<dbReference type="AlphaFoldDB" id="A0A7X3LIE1"/>
<proteinExistence type="predicted"/>
<keyword evidence="2" id="KW-1185">Reference proteome</keyword>
<gene>
    <name evidence="1" type="ORF">GRF59_20695</name>
</gene>
<accession>A0A7X3LIE1</accession>
<protein>
    <submittedName>
        <fullName evidence="1">Uncharacterized protein</fullName>
    </submittedName>
</protein>